<comment type="caution">
    <text evidence="1">The sequence shown here is derived from an EMBL/GenBank/DDBJ whole genome shotgun (WGS) entry which is preliminary data.</text>
</comment>
<gene>
    <name evidence="1" type="ORF">PQU92_13910</name>
</gene>
<name>A0ABT5HWB0_9CAUL</name>
<evidence type="ECO:0000313" key="1">
    <source>
        <dbReference type="EMBL" id="MDC7684377.1"/>
    </source>
</evidence>
<sequence length="60" mass="6841">MTFPSSFEPFDDVGPDDGEWELILESARAQDRLDEQAEDYRLELAEYFGIAEADQRLGAD</sequence>
<dbReference type="RefSeq" id="WP_272748852.1">
    <property type="nucleotide sequence ID" value="NZ_JAQQKX010000012.1"/>
</dbReference>
<protein>
    <submittedName>
        <fullName evidence="1">Uncharacterized protein</fullName>
    </submittedName>
</protein>
<proteinExistence type="predicted"/>
<evidence type="ECO:0000313" key="2">
    <source>
        <dbReference type="Proteomes" id="UP001214854"/>
    </source>
</evidence>
<dbReference type="Proteomes" id="UP001214854">
    <property type="component" value="Unassembled WGS sequence"/>
</dbReference>
<organism evidence="1 2">
    <name type="scientific">Asticcacaulis aquaticus</name>
    <dbReference type="NCBI Taxonomy" id="2984212"/>
    <lineage>
        <taxon>Bacteria</taxon>
        <taxon>Pseudomonadati</taxon>
        <taxon>Pseudomonadota</taxon>
        <taxon>Alphaproteobacteria</taxon>
        <taxon>Caulobacterales</taxon>
        <taxon>Caulobacteraceae</taxon>
        <taxon>Asticcacaulis</taxon>
    </lineage>
</organism>
<accession>A0ABT5HWB0</accession>
<keyword evidence="2" id="KW-1185">Reference proteome</keyword>
<dbReference type="EMBL" id="JAQQKX010000012">
    <property type="protein sequence ID" value="MDC7684377.1"/>
    <property type="molecule type" value="Genomic_DNA"/>
</dbReference>
<reference evidence="1 2" key="1">
    <citation type="submission" date="2023-01" db="EMBL/GenBank/DDBJ databases">
        <title>Novel species of the genus Asticcacaulis isolated from rivers.</title>
        <authorList>
            <person name="Lu H."/>
        </authorList>
    </citation>
    <scope>NUCLEOTIDE SEQUENCE [LARGE SCALE GENOMIC DNA]</scope>
    <source>
        <strain evidence="1 2">BYS171W</strain>
    </source>
</reference>